<dbReference type="EMBL" id="BEGY01000039">
    <property type="protein sequence ID" value="GAX79142.1"/>
    <property type="molecule type" value="Genomic_DNA"/>
</dbReference>
<name>A0A250X8C5_9CHLO</name>
<organism evidence="2 3">
    <name type="scientific">Chlamydomonas eustigma</name>
    <dbReference type="NCBI Taxonomy" id="1157962"/>
    <lineage>
        <taxon>Eukaryota</taxon>
        <taxon>Viridiplantae</taxon>
        <taxon>Chlorophyta</taxon>
        <taxon>core chlorophytes</taxon>
        <taxon>Chlorophyceae</taxon>
        <taxon>CS clade</taxon>
        <taxon>Chlamydomonadales</taxon>
        <taxon>Chlamydomonadaceae</taxon>
        <taxon>Chlamydomonas</taxon>
    </lineage>
</organism>
<feature type="region of interest" description="Disordered" evidence="1">
    <location>
        <begin position="1085"/>
        <end position="1106"/>
    </location>
</feature>
<proteinExistence type="predicted"/>
<dbReference type="Proteomes" id="UP000232323">
    <property type="component" value="Unassembled WGS sequence"/>
</dbReference>
<reference evidence="2 3" key="1">
    <citation type="submission" date="2017-08" db="EMBL/GenBank/DDBJ databases">
        <title>Acidophilic green algal genome provides insights into adaptation to an acidic environment.</title>
        <authorList>
            <person name="Hirooka S."/>
            <person name="Hirose Y."/>
            <person name="Kanesaki Y."/>
            <person name="Higuchi S."/>
            <person name="Fujiwara T."/>
            <person name="Onuma R."/>
            <person name="Era A."/>
            <person name="Ohbayashi R."/>
            <person name="Uzuka A."/>
            <person name="Nozaki H."/>
            <person name="Yoshikawa H."/>
            <person name="Miyagishima S.Y."/>
        </authorList>
    </citation>
    <scope>NUCLEOTIDE SEQUENCE [LARGE SCALE GENOMIC DNA]</scope>
    <source>
        <strain evidence="2 3">NIES-2499</strain>
    </source>
</reference>
<sequence>MKGMNSAGKRTRSAFSVKPNIALGLPVDQGYEGTPVAMSSSKLAKKNATTSAKKRQRTGDVQRKRQAASAQKDTMVLAFREYYQASVQAASYQSCTPNKQKTVFASPFRSLQLYTVFEGHADDGRGLSPAPVTLNTSKGTPTWTPSKTTADDVSKKIPVWTPSNRGNGSQVNQPVPFMNPALPHLPRPHRMSPAFTGGLTMAHLETLLNTQPSLVTSRTLNKSSMTTSAVGCLGRENLKVEGELHNCRVEDVGSTDVGRINVGSTNVGSTNVEQMLSSEEGQILSNEEGQVLNMEEEGQVLNMEEEGHAVAQISNAMDVFEVETEDMSKGDGSIRNIHDASEAAQPSQRELLVCLHSRNQSHEKVHTHNRFNCQDQAEGLLAPLELTFNSASARLCGVDGGTSQDLLSAVSAEGASNLIVNLEGTPVLEDDQRSDLEGTPGLEGDHKSDLEGTPGLEGDHRSDLEGTPGLEGDKKNDGNGENKEEEGSEPSLHDQVDKLVSSLTSWAEDEVDMKVRLEGEGHVELATSFLRPRCTDIVAPVFEQRPVLHDCAKDLGMHGYANGDWSVVDDKISGASANIMGKEATCLGADISKSTSLPSTGLLFHFWSAPEAGRDAVQHQRQPRAMSSLRGVWSSLRAAAAAAADRVMGGNSPLGTPLQPKKLLMPSPSPPPQTMCNAEDTSLVSRPASSTPAPVAHFKGFSAIAADDTWKTGLESLHAKSRSGSSAQFDSERVGATFDALKAAAHSIEPTEVLRGSDASQAVSASATLSNPIACIPQEGSQPTGHSSLSLLTSDGIPDPPLQSSPCPLTSSTGNDTCVSAPLEGSQQIFSTYCHDTFPMLSQEPPLISFLPAPCTSQPIASTSRPADLQPALEHYHYNKQSGSSYSTCLEQATPVLARSCTSKGLPPITLTAAATSRRALSPYSTVRSGSRLPSIPSNAISTPPTRNVQIFCDETLSSPNCDASPSDHTTQNTSPYSCIHGKDMSCSLKYIAPHPSPMSLCPSQQSNQSSFGVLPPLSSSPQCSPSLTSSGSTVRSPLSKSVFLRQQSRVSNLSSCSTSVDSNLTCMNPFERKRRQAQGLLGGTHSGYLQQQRPGGSPGGSRLVSANSSSAFAAGQLKSGSPLQHSSPGRLDWMKSPGRLDWMKSPRAAMSSTAGTNSYIAPGGNKTGNSDDGSFQEMSVKELLEGLPSCIFTIQRSLAPLPQRRAKRKQVAVYRSPSLHGGHTGRHGSMTGAMPCSPAPLVPVYITPEQSVREALLDARLAVEWLQHGLAWARMDVHGMQIEGMPIESYLRRLTCAESKLTEIRGQICARRYLEILEAEWQKLRSLRMTLCSRRGSRSGLVQVRRHKSELDSALVTVPTPFENGPGQLGDAFCEIKISRKMDLSSKTTAGAGLVMCGEDECIEDTAISRSLEGACTQPTEPNEVVERLDEVLQPLEMIKDAIFTGNSILKDVCSKTRCTGVRVAFPSPLTFGQTCLYK</sequence>
<feature type="compositionally biased region" description="Polar residues" evidence="1">
    <location>
        <begin position="38"/>
        <end position="51"/>
    </location>
</feature>
<feature type="compositionally biased region" description="Basic and acidic residues" evidence="1">
    <location>
        <begin position="471"/>
        <end position="482"/>
    </location>
</feature>
<feature type="compositionally biased region" description="Low complexity" evidence="1">
    <location>
        <begin position="1090"/>
        <end position="1104"/>
    </location>
</feature>
<feature type="region of interest" description="Disordered" evidence="1">
    <location>
        <begin position="426"/>
        <end position="495"/>
    </location>
</feature>
<evidence type="ECO:0000313" key="2">
    <source>
        <dbReference type="EMBL" id="GAX79142.1"/>
    </source>
</evidence>
<evidence type="ECO:0000256" key="1">
    <source>
        <dbReference type="SAM" id="MobiDB-lite"/>
    </source>
</evidence>
<keyword evidence="3" id="KW-1185">Reference proteome</keyword>
<feature type="compositionally biased region" description="Polar residues" evidence="1">
    <location>
        <begin position="779"/>
        <end position="793"/>
    </location>
</feature>
<gene>
    <name evidence="2" type="ORF">CEUSTIGMA_g6582.t1</name>
</gene>
<protein>
    <submittedName>
        <fullName evidence="2">Uncharacterized protein</fullName>
    </submittedName>
</protein>
<feature type="compositionally biased region" description="Polar residues" evidence="1">
    <location>
        <begin position="804"/>
        <end position="813"/>
    </location>
</feature>
<evidence type="ECO:0000313" key="3">
    <source>
        <dbReference type="Proteomes" id="UP000232323"/>
    </source>
</evidence>
<feature type="region of interest" description="Disordered" evidence="1">
    <location>
        <begin position="38"/>
        <end position="70"/>
    </location>
</feature>
<comment type="caution">
    <text evidence="2">The sequence shown here is derived from an EMBL/GenBank/DDBJ whole genome shotgun (WGS) entry which is preliminary data.</text>
</comment>
<accession>A0A250X8C5</accession>
<feature type="region of interest" description="Disordered" evidence="1">
    <location>
        <begin position="774"/>
        <end position="813"/>
    </location>
</feature>